<name>A0A9J5XU79_SOLCO</name>
<keyword evidence="1" id="KW-0812">Transmembrane</keyword>
<evidence type="ECO:0000313" key="4">
    <source>
        <dbReference type="Proteomes" id="UP000824120"/>
    </source>
</evidence>
<comment type="caution">
    <text evidence="3">The sequence shown here is derived from an EMBL/GenBank/DDBJ whole genome shotgun (WGS) entry which is preliminary data.</text>
</comment>
<evidence type="ECO:0000313" key="3">
    <source>
        <dbReference type="EMBL" id="KAG5591306.1"/>
    </source>
</evidence>
<accession>A0A9J5XU79</accession>
<keyword evidence="4" id="KW-1185">Reference proteome</keyword>
<dbReference type="AlphaFoldDB" id="A0A9J5XU79"/>
<proteinExistence type="predicted"/>
<feature type="domain" description="PB1-like" evidence="2">
    <location>
        <begin position="41"/>
        <end position="97"/>
    </location>
</feature>
<dbReference type="Proteomes" id="UP000824120">
    <property type="component" value="Chromosome 8"/>
</dbReference>
<feature type="transmembrane region" description="Helical" evidence="1">
    <location>
        <begin position="165"/>
        <end position="183"/>
    </location>
</feature>
<keyword evidence="1" id="KW-0472">Membrane</keyword>
<evidence type="ECO:0000256" key="1">
    <source>
        <dbReference type="SAM" id="Phobius"/>
    </source>
</evidence>
<dbReference type="Pfam" id="PF26130">
    <property type="entry name" value="PB1-like"/>
    <property type="match status" value="1"/>
</dbReference>
<feature type="transmembrane region" description="Helical" evidence="1">
    <location>
        <begin position="195"/>
        <end position="215"/>
    </location>
</feature>
<dbReference type="InterPro" id="IPR058594">
    <property type="entry name" value="PB1-like_dom_pln"/>
</dbReference>
<gene>
    <name evidence="3" type="ORF">H5410_041820</name>
</gene>
<evidence type="ECO:0000259" key="2">
    <source>
        <dbReference type="Pfam" id="PF26130"/>
    </source>
</evidence>
<sequence>MSSSFGERKLVVIRYFIHMIPLCYCMYFVEVEGQIVKISFELIALRFYHGGVMKKGKKRDTREQPYHNEEIIDLLDVDIYRLSYFELRNYVKELGDILKAFVCHLVADPIFVPLSLKYGESGVIGSKGESQNSGPNASFDAELDLEPTHEAQENVSNHAPAKIHLLLYTLLLLQILFLLLIKLQPLSILIQLLKLSIILLIQLLTQYILLLIQLLT</sequence>
<dbReference type="EMBL" id="JACXVP010000008">
    <property type="protein sequence ID" value="KAG5591306.1"/>
    <property type="molecule type" value="Genomic_DNA"/>
</dbReference>
<reference evidence="3 4" key="1">
    <citation type="submission" date="2020-09" db="EMBL/GenBank/DDBJ databases">
        <title>De no assembly of potato wild relative species, Solanum commersonii.</title>
        <authorList>
            <person name="Cho K."/>
        </authorList>
    </citation>
    <scope>NUCLEOTIDE SEQUENCE [LARGE SCALE GENOMIC DNA]</scope>
    <source>
        <strain evidence="3">LZ3.2</strain>
        <tissue evidence="3">Leaf</tissue>
    </source>
</reference>
<protein>
    <recommendedName>
        <fullName evidence="2">PB1-like domain-containing protein</fullName>
    </recommendedName>
</protein>
<organism evidence="3 4">
    <name type="scientific">Solanum commersonii</name>
    <name type="common">Commerson's wild potato</name>
    <name type="synonym">Commerson's nightshade</name>
    <dbReference type="NCBI Taxonomy" id="4109"/>
    <lineage>
        <taxon>Eukaryota</taxon>
        <taxon>Viridiplantae</taxon>
        <taxon>Streptophyta</taxon>
        <taxon>Embryophyta</taxon>
        <taxon>Tracheophyta</taxon>
        <taxon>Spermatophyta</taxon>
        <taxon>Magnoliopsida</taxon>
        <taxon>eudicotyledons</taxon>
        <taxon>Gunneridae</taxon>
        <taxon>Pentapetalae</taxon>
        <taxon>asterids</taxon>
        <taxon>lamiids</taxon>
        <taxon>Solanales</taxon>
        <taxon>Solanaceae</taxon>
        <taxon>Solanoideae</taxon>
        <taxon>Solaneae</taxon>
        <taxon>Solanum</taxon>
    </lineage>
</organism>
<feature type="transmembrane region" description="Helical" evidence="1">
    <location>
        <begin position="12"/>
        <end position="29"/>
    </location>
</feature>
<keyword evidence="1" id="KW-1133">Transmembrane helix</keyword>
<dbReference type="OrthoDB" id="1305343at2759"/>